<feature type="transmembrane region" description="Helical" evidence="1">
    <location>
        <begin position="92"/>
        <end position="115"/>
    </location>
</feature>
<dbReference type="EMBL" id="FNFX01000004">
    <property type="protein sequence ID" value="SDK74242.1"/>
    <property type="molecule type" value="Genomic_DNA"/>
</dbReference>
<protein>
    <recommendedName>
        <fullName evidence="4">Transmembrane protein</fullName>
    </recommendedName>
</protein>
<dbReference type="AlphaFoldDB" id="A0A1G9EDL4"/>
<keyword evidence="3" id="KW-1185">Reference proteome</keyword>
<dbReference type="Proteomes" id="UP000198629">
    <property type="component" value="Unassembled WGS sequence"/>
</dbReference>
<evidence type="ECO:0000313" key="2">
    <source>
        <dbReference type="EMBL" id="SDK74242.1"/>
    </source>
</evidence>
<keyword evidence="1" id="KW-1133">Transmembrane helix</keyword>
<keyword evidence="1" id="KW-0812">Transmembrane</keyword>
<dbReference type="OrthoDB" id="8775484at2"/>
<evidence type="ECO:0008006" key="4">
    <source>
        <dbReference type="Google" id="ProtNLM"/>
    </source>
</evidence>
<keyword evidence="1" id="KW-0472">Membrane</keyword>
<reference evidence="3" key="1">
    <citation type="submission" date="2016-10" db="EMBL/GenBank/DDBJ databases">
        <authorList>
            <person name="Varghese N."/>
            <person name="Submissions S."/>
        </authorList>
    </citation>
    <scope>NUCLEOTIDE SEQUENCE [LARGE SCALE GENOMIC DNA]</scope>
    <source>
        <strain evidence="3">CBMB127</strain>
    </source>
</reference>
<sequence length="171" mass="19041">MRRRLYFVLPNIKSAHAIMNELLLDRIDEGHIHFHAEKEQLLGDLPKANAVEKSDVIYSAMAGFLFGAVFGLFGGILAYLVPWWFGEVSLTVIPYCMVLGAIACAAWAAAVATAAPSYRIKLHKKQMEDGNILMIVSVPLGRLQVVRQRLLKTHPEATYSGVWPAEHILFP</sequence>
<organism evidence="2 3">
    <name type="scientific">Methylophilus rhizosphaerae</name>
    <dbReference type="NCBI Taxonomy" id="492660"/>
    <lineage>
        <taxon>Bacteria</taxon>
        <taxon>Pseudomonadati</taxon>
        <taxon>Pseudomonadota</taxon>
        <taxon>Betaproteobacteria</taxon>
        <taxon>Nitrosomonadales</taxon>
        <taxon>Methylophilaceae</taxon>
        <taxon>Methylophilus</taxon>
    </lineage>
</organism>
<evidence type="ECO:0000256" key="1">
    <source>
        <dbReference type="SAM" id="Phobius"/>
    </source>
</evidence>
<feature type="transmembrane region" description="Helical" evidence="1">
    <location>
        <begin position="56"/>
        <end position="80"/>
    </location>
</feature>
<name>A0A1G9EDL4_9PROT</name>
<dbReference type="STRING" id="492660.SAMN05192566_2328"/>
<dbReference type="RefSeq" id="WP_091472379.1">
    <property type="nucleotide sequence ID" value="NZ_FNFX01000004.1"/>
</dbReference>
<evidence type="ECO:0000313" key="3">
    <source>
        <dbReference type="Proteomes" id="UP000198629"/>
    </source>
</evidence>
<gene>
    <name evidence="2" type="ORF">SAMN05192566_2328</name>
</gene>
<accession>A0A1G9EDL4</accession>
<proteinExistence type="predicted"/>